<evidence type="ECO:0000313" key="2">
    <source>
        <dbReference type="Proteomes" id="UP000253426"/>
    </source>
</evidence>
<sequence>MEPTPENLKAFGHARWRVKFTAHLITLHEGVGGRGSPDWELEHAEHVNRHRLAEESLAAFPAEWAELYP</sequence>
<dbReference type="AlphaFoldDB" id="A0A366HDM6"/>
<dbReference type="RefSeq" id="WP_113960376.1">
    <property type="nucleotide sequence ID" value="NZ_QNRR01000008.1"/>
</dbReference>
<comment type="caution">
    <text evidence="1">The sequence shown here is derived from an EMBL/GenBank/DDBJ whole genome shotgun (WGS) entry which is preliminary data.</text>
</comment>
<keyword evidence="2" id="KW-1185">Reference proteome</keyword>
<dbReference type="EMBL" id="QNRR01000008">
    <property type="protein sequence ID" value="RBP40516.1"/>
    <property type="molecule type" value="Genomic_DNA"/>
</dbReference>
<name>A0A366HDM6_9BACT</name>
<protein>
    <submittedName>
        <fullName evidence="1">Uncharacterized protein</fullName>
    </submittedName>
</protein>
<accession>A0A366HDM6</accession>
<organism evidence="1 2">
    <name type="scientific">Roseimicrobium gellanilyticum</name>
    <dbReference type="NCBI Taxonomy" id="748857"/>
    <lineage>
        <taxon>Bacteria</taxon>
        <taxon>Pseudomonadati</taxon>
        <taxon>Verrucomicrobiota</taxon>
        <taxon>Verrucomicrobiia</taxon>
        <taxon>Verrucomicrobiales</taxon>
        <taxon>Verrucomicrobiaceae</taxon>
        <taxon>Roseimicrobium</taxon>
    </lineage>
</organism>
<reference evidence="1 2" key="1">
    <citation type="submission" date="2018-06" db="EMBL/GenBank/DDBJ databases">
        <title>Genomic Encyclopedia of Type Strains, Phase IV (KMG-IV): sequencing the most valuable type-strain genomes for metagenomic binning, comparative biology and taxonomic classification.</title>
        <authorList>
            <person name="Goeker M."/>
        </authorList>
    </citation>
    <scope>NUCLEOTIDE SEQUENCE [LARGE SCALE GENOMIC DNA]</scope>
    <source>
        <strain evidence="1 2">DSM 25532</strain>
    </source>
</reference>
<evidence type="ECO:0000313" key="1">
    <source>
        <dbReference type="EMBL" id="RBP40516.1"/>
    </source>
</evidence>
<gene>
    <name evidence="1" type="ORF">DES53_108223</name>
</gene>
<dbReference type="Proteomes" id="UP000253426">
    <property type="component" value="Unassembled WGS sequence"/>
</dbReference>
<proteinExistence type="predicted"/>